<organism evidence="3 4">
    <name type="scientific">Nepenthes gracilis</name>
    <name type="common">Slender pitcher plant</name>
    <dbReference type="NCBI Taxonomy" id="150966"/>
    <lineage>
        <taxon>Eukaryota</taxon>
        <taxon>Viridiplantae</taxon>
        <taxon>Streptophyta</taxon>
        <taxon>Embryophyta</taxon>
        <taxon>Tracheophyta</taxon>
        <taxon>Spermatophyta</taxon>
        <taxon>Magnoliopsida</taxon>
        <taxon>eudicotyledons</taxon>
        <taxon>Gunneridae</taxon>
        <taxon>Pentapetalae</taxon>
        <taxon>Caryophyllales</taxon>
        <taxon>Nepenthaceae</taxon>
        <taxon>Nepenthes</taxon>
    </lineage>
</organism>
<dbReference type="NCBIfam" id="TIGR02174">
    <property type="entry name" value="CXXU_selWTH"/>
    <property type="match status" value="1"/>
</dbReference>
<dbReference type="InterPro" id="IPR036249">
    <property type="entry name" value="Thioredoxin-like_sf"/>
</dbReference>
<comment type="caution">
    <text evidence="3">The sequence shown here is derived from an EMBL/GenBank/DDBJ whole genome shotgun (WGS) entry which is preliminary data.</text>
</comment>
<evidence type="ECO:0000256" key="2">
    <source>
        <dbReference type="SAM" id="MobiDB-lite"/>
    </source>
</evidence>
<gene>
    <name evidence="3" type="ORF">Nepgr_012593</name>
</gene>
<dbReference type="GO" id="GO:0005794">
    <property type="term" value="C:Golgi apparatus"/>
    <property type="evidence" value="ECO:0007669"/>
    <property type="project" value="TreeGrafter"/>
</dbReference>
<dbReference type="Proteomes" id="UP001279734">
    <property type="component" value="Unassembled WGS sequence"/>
</dbReference>
<feature type="compositionally biased region" description="Low complexity" evidence="2">
    <location>
        <begin position="31"/>
        <end position="47"/>
    </location>
</feature>
<keyword evidence="4" id="KW-1185">Reference proteome</keyword>
<dbReference type="SUPFAM" id="SSF52833">
    <property type="entry name" value="Thioredoxin-like"/>
    <property type="match status" value="1"/>
</dbReference>
<name>A0AAD3XMX9_NEPGR</name>
<dbReference type="EMBL" id="BSYO01000010">
    <property type="protein sequence ID" value="GMH10752.1"/>
    <property type="molecule type" value="Genomic_DNA"/>
</dbReference>
<feature type="region of interest" description="Disordered" evidence="2">
    <location>
        <begin position="1"/>
        <end position="96"/>
    </location>
</feature>
<reference evidence="3" key="1">
    <citation type="submission" date="2023-05" db="EMBL/GenBank/DDBJ databases">
        <title>Nepenthes gracilis genome sequencing.</title>
        <authorList>
            <person name="Fukushima K."/>
        </authorList>
    </citation>
    <scope>NUCLEOTIDE SEQUENCE</scope>
    <source>
        <strain evidence="3">SING2019-196</strain>
    </source>
</reference>
<dbReference type="PANTHER" id="PTHR33638:SF1">
    <property type="entry name" value="SELENOPROTEIN H"/>
    <property type="match status" value="1"/>
</dbReference>
<evidence type="ECO:0008006" key="5">
    <source>
        <dbReference type="Google" id="ProtNLM"/>
    </source>
</evidence>
<protein>
    <recommendedName>
        <fullName evidence="5">Selenoprotein H</fullName>
    </recommendedName>
</protein>
<keyword evidence="1" id="KW-0676">Redox-active center</keyword>
<dbReference type="FunFam" id="3.40.30.10:FF:000361">
    <property type="entry name" value="Selenium binding protein"/>
    <property type="match status" value="1"/>
</dbReference>
<dbReference type="AlphaFoldDB" id="A0AAD3XMX9"/>
<accession>A0AAD3XMX9</accession>
<dbReference type="Gene3D" id="3.40.30.10">
    <property type="entry name" value="Glutaredoxin"/>
    <property type="match status" value="1"/>
</dbReference>
<proteinExistence type="predicted"/>
<evidence type="ECO:0000313" key="4">
    <source>
        <dbReference type="Proteomes" id="UP001279734"/>
    </source>
</evidence>
<evidence type="ECO:0000313" key="3">
    <source>
        <dbReference type="EMBL" id="GMH10752.1"/>
    </source>
</evidence>
<feature type="compositionally biased region" description="Basic and acidic residues" evidence="2">
    <location>
        <begin position="73"/>
        <end position="96"/>
    </location>
</feature>
<dbReference type="PANTHER" id="PTHR33638">
    <property type="entry name" value="SELENOPROTEIN H"/>
    <property type="match status" value="1"/>
</dbReference>
<evidence type="ECO:0000256" key="1">
    <source>
        <dbReference type="ARBA" id="ARBA00023284"/>
    </source>
</evidence>
<dbReference type="InterPro" id="IPR052674">
    <property type="entry name" value="SelWTH-like"/>
</dbReference>
<dbReference type="InterPro" id="IPR011893">
    <property type="entry name" value="Selenoprotein_Rdx-typ"/>
</dbReference>
<sequence>MARTNKLPKDEAQAIPVDGTLIRRETRSMTRRTSQNNSAADSLAADNEPPKKKSKKAKMASSKNDKTGSSAAQEEKTAAVSDKRSEKEERKPVAVEKKASYETIIIEHCKQCNSFKQRALKVKEGLEKGASGITVIVNPEKPRRGCFEIRVEDGETFITLLDMKRPFKPMKELDMDKVISDILEKIHS</sequence>